<dbReference type="Proteomes" id="UP000785679">
    <property type="component" value="Unassembled WGS sequence"/>
</dbReference>
<evidence type="ECO:0000313" key="3">
    <source>
        <dbReference type="EMBL" id="TNV87962.1"/>
    </source>
</evidence>
<feature type="transmembrane region" description="Helical" evidence="1">
    <location>
        <begin position="2594"/>
        <end position="2616"/>
    </location>
</feature>
<name>A0A8J8T9X7_HALGN</name>
<accession>A0A8J8T9X7</accession>
<feature type="transmembrane region" description="Helical" evidence="1">
    <location>
        <begin position="2453"/>
        <end position="2474"/>
    </location>
</feature>
<keyword evidence="4" id="KW-1185">Reference proteome</keyword>
<feature type="chain" id="PRO_5035173196" evidence="2">
    <location>
        <begin position="32"/>
        <end position="2695"/>
    </location>
</feature>
<dbReference type="EMBL" id="RRYP01000121">
    <property type="protein sequence ID" value="TNV87962.1"/>
    <property type="molecule type" value="Genomic_DNA"/>
</dbReference>
<gene>
    <name evidence="3" type="ORF">FGO68_gene17242</name>
</gene>
<evidence type="ECO:0000256" key="1">
    <source>
        <dbReference type="SAM" id="Phobius"/>
    </source>
</evidence>
<protein>
    <submittedName>
        <fullName evidence="3">Uncharacterized protein</fullName>
    </submittedName>
</protein>
<keyword evidence="2" id="KW-0732">Signal</keyword>
<keyword evidence="1" id="KW-0472">Membrane</keyword>
<reference evidence="3" key="1">
    <citation type="submission" date="2019-06" db="EMBL/GenBank/DDBJ databases">
        <authorList>
            <person name="Zheng W."/>
        </authorList>
    </citation>
    <scope>NUCLEOTIDE SEQUENCE</scope>
    <source>
        <strain evidence="3">QDHG01</strain>
    </source>
</reference>
<sequence length="2695" mass="303406">MPFNQAYYIIYIMSIFATQLLLLLFLGEVAGLKYSQDCYKEPYPKVIGVQALESAPRELKFSSMDFNPNYNRFAVGGRTTVQKIYQATSPAADAANLESGRPIVAQYEVVYDTMMWLKYIDSPNQQVAAMKYQDNGQKLAVMTQQVTFFEGASLTERCLYLINSHDGSLHKAQCIQQGGDPQNGNQFMIVTNSNMFYLLLGNYYSAGKFYSIVFHLNIDPVSSYNWHKMQSGLSFIAKGLHYTGSSLIALNYEATDIHVTTFYNANPNNSPPMLSSQTDFTYKTNGGERQKSGVYSKSATNTTLVVIDFQLDCMRIVIINLTTYIEMPVIKTYTLAHSPGITYEEVLDILVMETKLRFLRREDRNNPDKNRLAFFQSDFSAFQVYQVTYFDLGVGINLYAGKLKDEGYFYIAGTVVSTYTFDPSYIQTDSQGFIAQSDNKYSCYNLETYVNSGSYTQVATPVDQYTYSSMANQFASESGQSFNLPTAGAQTQMYEVSHALLIDYTQTACTSQPVTISKNPNPLNPGGCEIEYFQGTSSTQQKQIQYLQATYNGGANQCDPSTLKNDYTVASSNQIYTFLLINEANYMTLSIDVTPSGKTDLSVKVSKNYGQVNASATFNVCMCPDLSNGQLTTPIWYIQVGSTQNYQFELEMALFNLYEQQVIPVNVQPSSQFMGHNYVPKLILKYAPTSTQGLIPQITVTFDLQSKGCTPVSGFSVIVKFTKPDKECFGSTFPKIFACPESLGEAVELTALDESINGYLAVGGSANEQCLFSSSPGNPQQPFIAVYYNDLIWAKRYTDSQYFMVQLDFTLYGTHLGVMLKNSNYMYFVMIEALTGDTKRVARVTDTLALFGESVLTKNFIAPDQSLMVAAYIKDKKPYIYKVYHDFTSQIFTFSQVIDTKDFLFGFRFHETQQTYAWLLTLTLDDKVQIIRMYPSGGSSYQTKEIIINDPVLPNIQPLLALKENPGSNPHVITVAMNSYLSLFFCSFNEGSQKCQESWYLQQAADLGVSRILDAKIVSTQNYFVLTLGESPYIQPILYRFITKVGGTWHSIRFQFVTAFFTGPNWLGGGEVFTQAKLSDVGTQISQFHFTMKKSFFSMQSSYKNISSGMSTGNAGMLFSTQYSNLCETIDYLVSSESQGPVNEIETSSMISYSTQTSSMIDLQQAMNVTESYRTQFLPVEGDYFNEGGGLVCDSDIPWGQIQVYATQSAQSFGLKYSANSLYQIPFANFSLGCNDMASFQCTNRQGDEFTYELQQDQGAFYGAPDAGIYLNQTTGLIEIQSPLPDVSFVFLLTGTFTKDPSISKGIPFSFIAIQGAVASGNQGAPKFSDYGILHTVTVAAKSSNNINLPQVVNPNGVATTVEYRTSIKARTESQLTVNYQHHMTTPNIVISVAGQAYLAEFEVVEYNITLFSTVQAVTLSVTYQFFISVQLPILEQNDQESLQEPIPALYYCPTGDTVLNSIDIKGNFVVVGGHITKTCLGFSSSDTYPMVMVQRMPSYEVEWQKYIELSGYSALEGVFNEQESSIATILFLPLATPPSDYILIFINRLQGDIASSFTLDPSIFNEFNGIDSDWSQPKRLLFCDNDILYIGYTNSVANLLSFKTNPTNVMKGKVSGNSKYRGMYQHEGHLYFVYEKGGFTHIHLIKENQPLFSYPTISDTLTNHQLFANSIFIAIVYLKDHNTFTDIFFFDSFDTVSSNVRFQLFLSPNKDPRLLAISGTPQSLTLLLKLNSYLTARDVTIVTVSLTSPYKIVKLRESRQVQWDNVRRGQLFGDAQYLIISTEARVVVANASGDKVVSSGSTGVLMVRQEGVGCVYQREMIKGESSVSDISGIFVIAGGAETLAFTQLIYDEGLLYNTVDFPSPLNFILNSVDGFHKMQPLTVHIPSYADLTLDFTNDYENTQYQATLQPFQPTPSCMKPPCMTYELSTANASCISFDANTLIISVEGCREEFETDAKLKGWFQGRSEAYEGIPFRVRVKGNMGAPRFNGEIAENIIIQAGGSYDLILPQIVDPDNDEYFISLSLQTKKLQAIFEGNILTIKASYQNTLKSLQTYKLLLIPQDIPVDGISLSSTYFITVRVNYTHKFEEVVQESIKYEEEQIQEVRKDNQRLEYLRSNQNELVKFFEMVNLTLIEQNMTQEQYQKWCQREKQLRKIPLNDIKVAFKLTKLSPTGQLTIKFNFISQTLLQLVANGLLEISLSSNFDSLQYQLQYEEPTLLSLGQSRDLLSVTVQQSLTLIMNGMNITLEKGQNGLTTVPPYIVEGQQQAVEQIESAFKTASYVFVTGNALLNVLVQGLMAQLWGIMNNMANLTILSLISVNIPGPARLIGRTLISFSQFDIFPTDYFFTNLLQLQFTDQNALNSQLGDLGFNNISTTMNMGSALVYSLIEISLYLILMIIGRVKFLSKWHLKLKEKLVWGLPIRLVTSQYVTFYISSLIYLYNIQTSTNSGDLLDLALCIVWFVVCTLFPLFSIRFIHKHFKSIESQTFQSRFGIFTENISTMSLSKALFNCIDILKLQITILILLKLESHPSLQINFLYFQSIIFQAYIMYVKPFPEKAQNYMQLVNESLVTLYLLTMIILTDYVEQYEFKYISGIILIGIYGISFIVNFFTYVIESVKNIIKRLNTNKRKQNYVSEVRKEPPILIEIVERSKVIIEDAIEKKQSKKLLEAQSRRRLFPRRQVSEDADKTQQPL</sequence>
<feature type="signal peptide" evidence="2">
    <location>
        <begin position="1"/>
        <end position="31"/>
    </location>
</feature>
<keyword evidence="1" id="KW-0812">Transmembrane</keyword>
<feature type="transmembrane region" description="Helical" evidence="1">
    <location>
        <begin position="2565"/>
        <end position="2582"/>
    </location>
</feature>
<comment type="caution">
    <text evidence="3">The sequence shown here is derived from an EMBL/GenBank/DDBJ whole genome shotgun (WGS) entry which is preliminary data.</text>
</comment>
<evidence type="ECO:0000313" key="4">
    <source>
        <dbReference type="Proteomes" id="UP000785679"/>
    </source>
</evidence>
<evidence type="ECO:0000256" key="2">
    <source>
        <dbReference type="SAM" id="SignalP"/>
    </source>
</evidence>
<proteinExistence type="predicted"/>
<feature type="transmembrane region" description="Helical" evidence="1">
    <location>
        <begin position="2417"/>
        <end position="2441"/>
    </location>
</feature>
<keyword evidence="1" id="KW-1133">Transmembrane helix</keyword>
<feature type="transmembrane region" description="Helical" evidence="1">
    <location>
        <begin position="2534"/>
        <end position="2553"/>
    </location>
</feature>
<feature type="transmembrane region" description="Helical" evidence="1">
    <location>
        <begin position="2383"/>
        <end position="2405"/>
    </location>
</feature>
<organism evidence="3 4">
    <name type="scientific">Halteria grandinella</name>
    <dbReference type="NCBI Taxonomy" id="5974"/>
    <lineage>
        <taxon>Eukaryota</taxon>
        <taxon>Sar</taxon>
        <taxon>Alveolata</taxon>
        <taxon>Ciliophora</taxon>
        <taxon>Intramacronucleata</taxon>
        <taxon>Spirotrichea</taxon>
        <taxon>Stichotrichia</taxon>
        <taxon>Sporadotrichida</taxon>
        <taxon>Halteriidae</taxon>
        <taxon>Halteria</taxon>
    </lineage>
</organism>